<feature type="transmembrane region" description="Helical" evidence="1">
    <location>
        <begin position="117"/>
        <end position="141"/>
    </location>
</feature>
<sequence length="206" mass="21025">MVRNPDIAIAEMDEVAISQFTLDRHAMATDWGAIFGGALAAVAVSIILFTAGSGFGLSTVEPWSFTNDAPETFAIGAGIWLIVMQWLSSGFGGYLAGRLRSNTPGLRTDEVFFRDSAHGLLAWALATLLVAALFAVGTVLASLGAADAVTAGAGAAAEGGEVSKETAKQVAEAAANFSIFTAISLLIGGFIGGVAGALGGYHRDEI</sequence>
<evidence type="ECO:0000313" key="3">
    <source>
        <dbReference type="Proteomes" id="UP001597102"/>
    </source>
</evidence>
<keyword evidence="1" id="KW-0812">Transmembrane</keyword>
<evidence type="ECO:0000313" key="2">
    <source>
        <dbReference type="EMBL" id="MFD0987692.1"/>
    </source>
</evidence>
<accession>A0ABW3JE26</accession>
<dbReference type="RefSeq" id="WP_379089921.1">
    <property type="nucleotide sequence ID" value="NZ_JBHTJO010000001.1"/>
</dbReference>
<keyword evidence="1" id="KW-0472">Membrane</keyword>
<evidence type="ECO:0000256" key="1">
    <source>
        <dbReference type="SAM" id="Phobius"/>
    </source>
</evidence>
<gene>
    <name evidence="2" type="ORF">ACFQ2F_11350</name>
</gene>
<dbReference type="Proteomes" id="UP001597102">
    <property type="component" value="Unassembled WGS sequence"/>
</dbReference>
<feature type="transmembrane region" description="Helical" evidence="1">
    <location>
        <begin position="177"/>
        <end position="201"/>
    </location>
</feature>
<reference evidence="3" key="1">
    <citation type="journal article" date="2019" name="Int. J. Syst. Evol. Microbiol.">
        <title>The Global Catalogue of Microorganisms (GCM) 10K type strain sequencing project: providing services to taxonomists for standard genome sequencing and annotation.</title>
        <authorList>
            <consortium name="The Broad Institute Genomics Platform"/>
            <consortium name="The Broad Institute Genome Sequencing Center for Infectious Disease"/>
            <person name="Wu L."/>
            <person name="Ma J."/>
        </authorList>
    </citation>
    <scope>NUCLEOTIDE SEQUENCE [LARGE SCALE GENOMIC DNA]</scope>
    <source>
        <strain evidence="3">CCUG 61697</strain>
    </source>
</reference>
<keyword evidence="1" id="KW-1133">Transmembrane helix</keyword>
<organism evidence="2 3">
    <name type="scientific">Methyloligella solikamskensis</name>
    <dbReference type="NCBI Taxonomy" id="1177756"/>
    <lineage>
        <taxon>Bacteria</taxon>
        <taxon>Pseudomonadati</taxon>
        <taxon>Pseudomonadota</taxon>
        <taxon>Alphaproteobacteria</taxon>
        <taxon>Hyphomicrobiales</taxon>
        <taxon>Hyphomicrobiaceae</taxon>
        <taxon>Methyloligella</taxon>
    </lineage>
</organism>
<dbReference type="EMBL" id="JBHTJO010000001">
    <property type="protein sequence ID" value="MFD0987692.1"/>
    <property type="molecule type" value="Genomic_DNA"/>
</dbReference>
<protein>
    <submittedName>
        <fullName evidence="2">Uncharacterized protein</fullName>
    </submittedName>
</protein>
<proteinExistence type="predicted"/>
<feature type="transmembrane region" description="Helical" evidence="1">
    <location>
        <begin position="72"/>
        <end position="96"/>
    </location>
</feature>
<feature type="transmembrane region" description="Helical" evidence="1">
    <location>
        <begin position="31"/>
        <end position="52"/>
    </location>
</feature>
<comment type="caution">
    <text evidence="2">The sequence shown here is derived from an EMBL/GenBank/DDBJ whole genome shotgun (WGS) entry which is preliminary data.</text>
</comment>
<name>A0ABW3JE26_9HYPH</name>
<keyword evidence="3" id="KW-1185">Reference proteome</keyword>